<sequence>MNKLQSQSSRPVLILCRNHQRGVGMIEVLIAIVIVALGVLAIARLQTNMVRFNQSALLRSQASLFVYDLTDRMRADLQGAIDGDYNRDFADAIPVGGTLPADELAEWLTRIGERLPNGQGAVATAGDTITVSVRWDDSRGEEAVEVFSSTQQLWQP</sequence>
<dbReference type="NCBIfam" id="TIGR02523">
    <property type="entry name" value="type_IV_pilV"/>
    <property type="match status" value="1"/>
</dbReference>
<feature type="transmembrane region" description="Helical" evidence="1">
    <location>
        <begin position="21"/>
        <end position="43"/>
    </location>
</feature>
<evidence type="ECO:0000256" key="1">
    <source>
        <dbReference type="SAM" id="Phobius"/>
    </source>
</evidence>
<dbReference type="STRING" id="314285.KT71_19607"/>
<gene>
    <name evidence="2" type="ORF">KT71_19607</name>
</gene>
<evidence type="ECO:0000313" key="2">
    <source>
        <dbReference type="EMBL" id="EAQ95818.2"/>
    </source>
</evidence>
<dbReference type="AlphaFoldDB" id="A4ADT6"/>
<keyword evidence="1" id="KW-0472">Membrane</keyword>
<evidence type="ECO:0000313" key="3">
    <source>
        <dbReference type="Proteomes" id="UP000019205"/>
    </source>
</evidence>
<dbReference type="InterPro" id="IPR012902">
    <property type="entry name" value="N_methyl_site"/>
</dbReference>
<reference evidence="2 3" key="2">
    <citation type="journal article" date="2009" name="PLoS ONE">
        <title>The photosynthetic apparatus and its regulation in the aerobic gammaproteobacterium Congregibacter litoralis gen. nov., sp. nov.</title>
        <authorList>
            <person name="Spring S."/>
            <person name="Lunsdorf H."/>
            <person name="Fuchs B.M."/>
            <person name="Tindall B.J."/>
        </authorList>
    </citation>
    <scope>NUCLEOTIDE SEQUENCE [LARGE SCALE GENOMIC DNA]</scope>
    <source>
        <strain evidence="2">KT71</strain>
    </source>
</reference>
<keyword evidence="1" id="KW-1133">Transmembrane helix</keyword>
<dbReference type="NCBIfam" id="TIGR02532">
    <property type="entry name" value="IV_pilin_GFxxxE"/>
    <property type="match status" value="1"/>
</dbReference>
<keyword evidence="3" id="KW-1185">Reference proteome</keyword>
<dbReference type="Pfam" id="PF07963">
    <property type="entry name" value="N_methyl"/>
    <property type="match status" value="1"/>
</dbReference>
<dbReference type="HOGENOM" id="CLU_103234_3_1_6"/>
<dbReference type="RefSeq" id="WP_023660406.1">
    <property type="nucleotide sequence ID" value="NZ_CM002299.1"/>
</dbReference>
<dbReference type="EMBL" id="AAOA02000005">
    <property type="protein sequence ID" value="EAQ95818.2"/>
    <property type="molecule type" value="Genomic_DNA"/>
</dbReference>
<dbReference type="InterPro" id="IPR013362">
    <property type="entry name" value="Pilus_4_PilV"/>
</dbReference>
<dbReference type="eggNOG" id="COG4967">
    <property type="taxonomic scope" value="Bacteria"/>
</dbReference>
<protein>
    <submittedName>
        <fullName evidence="2">Type IV pilus modification protein PilV</fullName>
    </submittedName>
</protein>
<accession>A4ADT6</accession>
<proteinExistence type="predicted"/>
<comment type="caution">
    <text evidence="2">The sequence shown here is derived from an EMBL/GenBank/DDBJ whole genome shotgun (WGS) entry which is preliminary data.</text>
</comment>
<dbReference type="Proteomes" id="UP000019205">
    <property type="component" value="Chromosome"/>
</dbReference>
<keyword evidence="1" id="KW-0812">Transmembrane</keyword>
<reference evidence="2 3" key="1">
    <citation type="journal article" date="2007" name="Proc. Natl. Acad. Sci. U.S.A.">
        <title>Characterization of a marine gammaproteobacterium capable of aerobic anoxygenic photosynthesis.</title>
        <authorList>
            <person name="Fuchs B.M."/>
            <person name="Spring S."/>
            <person name="Teeling H."/>
            <person name="Quast C."/>
            <person name="Wulf J."/>
            <person name="Schattenhofer M."/>
            <person name="Yan S."/>
            <person name="Ferriera S."/>
            <person name="Johnson J."/>
            <person name="Glockner F.O."/>
            <person name="Amann R."/>
        </authorList>
    </citation>
    <scope>NUCLEOTIDE SEQUENCE [LARGE SCALE GENOMIC DNA]</scope>
    <source>
        <strain evidence="2">KT71</strain>
    </source>
</reference>
<dbReference type="OrthoDB" id="8547299at2"/>
<organism evidence="2 3">
    <name type="scientific">Congregibacter litoralis KT71</name>
    <dbReference type="NCBI Taxonomy" id="314285"/>
    <lineage>
        <taxon>Bacteria</taxon>
        <taxon>Pseudomonadati</taxon>
        <taxon>Pseudomonadota</taxon>
        <taxon>Gammaproteobacteria</taxon>
        <taxon>Cellvibrionales</taxon>
        <taxon>Halieaceae</taxon>
        <taxon>Congregibacter</taxon>
    </lineage>
</organism>
<name>A4ADT6_9GAMM</name>